<dbReference type="PANTHER" id="PTHR13355:SF11">
    <property type="entry name" value="GLUCOSAMINE 6-PHOSPHATE N-ACETYLTRANSFERASE"/>
    <property type="match status" value="1"/>
</dbReference>
<dbReference type="InterPro" id="IPR016181">
    <property type="entry name" value="Acyl_CoA_acyltransferase"/>
</dbReference>
<evidence type="ECO:0000259" key="1">
    <source>
        <dbReference type="PROSITE" id="PS51186"/>
    </source>
</evidence>
<name>A0A1G9VXI9_9BACT</name>
<organism evidence="2 3">
    <name type="scientific">Siphonobacter aquaeclarae</name>
    <dbReference type="NCBI Taxonomy" id="563176"/>
    <lineage>
        <taxon>Bacteria</taxon>
        <taxon>Pseudomonadati</taxon>
        <taxon>Bacteroidota</taxon>
        <taxon>Cytophagia</taxon>
        <taxon>Cytophagales</taxon>
        <taxon>Cytophagaceae</taxon>
        <taxon>Siphonobacter</taxon>
    </lineage>
</organism>
<evidence type="ECO:0000313" key="2">
    <source>
        <dbReference type="EMBL" id="SDM76979.1"/>
    </source>
</evidence>
<dbReference type="SUPFAM" id="SSF55729">
    <property type="entry name" value="Acyl-CoA N-acyltransferases (Nat)"/>
    <property type="match status" value="1"/>
</dbReference>
<proteinExistence type="predicted"/>
<dbReference type="InterPro" id="IPR039143">
    <property type="entry name" value="GNPNAT1-like"/>
</dbReference>
<dbReference type="STRING" id="563176.SAMN04488090_4182"/>
<dbReference type="GO" id="GO:0004343">
    <property type="term" value="F:glucosamine 6-phosphate N-acetyltransferase activity"/>
    <property type="evidence" value="ECO:0007669"/>
    <property type="project" value="TreeGrafter"/>
</dbReference>
<dbReference type="RefSeq" id="WP_093207574.1">
    <property type="nucleotide sequence ID" value="NZ_FNGS01000009.1"/>
</dbReference>
<dbReference type="AlphaFoldDB" id="A0A1G9VXI9"/>
<keyword evidence="3" id="KW-1185">Reference proteome</keyword>
<dbReference type="PANTHER" id="PTHR13355">
    <property type="entry name" value="GLUCOSAMINE 6-PHOSPHATE N-ACETYLTRANSFERASE"/>
    <property type="match status" value="1"/>
</dbReference>
<feature type="domain" description="N-acetyltransferase" evidence="1">
    <location>
        <begin position="7"/>
        <end position="149"/>
    </location>
</feature>
<gene>
    <name evidence="2" type="ORF">SAMN04488090_4182</name>
</gene>
<dbReference type="EMBL" id="FNGS01000009">
    <property type="protein sequence ID" value="SDM76979.1"/>
    <property type="molecule type" value="Genomic_DNA"/>
</dbReference>
<dbReference type="Proteomes" id="UP000198901">
    <property type="component" value="Unassembled WGS sequence"/>
</dbReference>
<evidence type="ECO:0000313" key="3">
    <source>
        <dbReference type="Proteomes" id="UP000198901"/>
    </source>
</evidence>
<dbReference type="Gene3D" id="3.40.630.30">
    <property type="match status" value="1"/>
</dbReference>
<dbReference type="InterPro" id="IPR000182">
    <property type="entry name" value="GNAT_dom"/>
</dbReference>
<accession>A0A1G9VXI9</accession>
<dbReference type="OrthoDB" id="9796171at2"/>
<dbReference type="Pfam" id="PF13673">
    <property type="entry name" value="Acetyltransf_10"/>
    <property type="match status" value="1"/>
</dbReference>
<sequence length="149" mass="16637">MVTFTLKRFDELTLHELYALLALRSEVFVVEQQCPYQDADGKDAVAWHCLGTDETGKLVAYTRLFALNDSYEGYTSIGRVVTSPSARGGGLGRKLMETSIALCHSLFGPEPIKIGAQQYLLAFYSSLGFEPTGHDYIEDGIPHTYMIYR</sequence>
<reference evidence="2 3" key="1">
    <citation type="submission" date="2016-10" db="EMBL/GenBank/DDBJ databases">
        <authorList>
            <person name="de Groot N.N."/>
        </authorList>
    </citation>
    <scope>NUCLEOTIDE SEQUENCE [LARGE SCALE GENOMIC DNA]</scope>
    <source>
        <strain evidence="2 3">DSM 21668</strain>
    </source>
</reference>
<protein>
    <submittedName>
        <fullName evidence="2">ElaA protein</fullName>
    </submittedName>
</protein>
<dbReference type="CDD" id="cd04301">
    <property type="entry name" value="NAT_SF"/>
    <property type="match status" value="1"/>
</dbReference>
<dbReference type="PROSITE" id="PS51186">
    <property type="entry name" value="GNAT"/>
    <property type="match status" value="1"/>
</dbReference>